<dbReference type="Gene3D" id="1.10.1040.10">
    <property type="entry name" value="N-(1-d-carboxylethyl)-l-norvaline Dehydrogenase, domain 2"/>
    <property type="match status" value="1"/>
</dbReference>
<sequence length="334" mass="37221">MPNRNQGMDEKVNPHNIKVGVVGIGLMGSSIIVALLMAGHHVIAIAPLPDDKVLGPARVKDDLTRCAQSGLLEGAIDHYLDRLTIAGDYGMLASCSLVLECVIEQLAIKESVFKQISAHVDTAAIIGSNTSAIPISTLQQFVPDPGRFLGIHWAEPAYLTRFLEITCGRQTDITTAEWVMSLAHGWGKEPTLLRKDIRGFITNRLMYAVYREIFSLLESGKASLDDVDKAFRYDAGSWMTLMGIFRRMDYLGLQDYADILRTTFPQLSTTDEVPAVMQEMVDSNARGVQNARGLYAYTDEEARQWEEAFAHFNREIYHLSLQYPSHQLPSKKQG</sequence>
<feature type="domain" description="3-hydroxyacyl-CoA dehydrogenase C-terminal" evidence="4">
    <location>
        <begin position="199"/>
        <end position="297"/>
    </location>
</feature>
<comment type="caution">
    <text evidence="6">The sequence shown here is derived from an EMBL/GenBank/DDBJ whole genome shotgun (WGS) entry which is preliminary data.</text>
</comment>
<accession>A0ABP8NBD3</accession>
<evidence type="ECO:0000256" key="2">
    <source>
        <dbReference type="ARBA" id="ARBA00023002"/>
    </source>
</evidence>
<keyword evidence="3" id="KW-0472">Membrane</keyword>
<name>A0ABP8NBD3_9BACT</name>
<evidence type="ECO:0000313" key="6">
    <source>
        <dbReference type="EMBL" id="GAA4464510.1"/>
    </source>
</evidence>
<evidence type="ECO:0000313" key="7">
    <source>
        <dbReference type="Proteomes" id="UP001501175"/>
    </source>
</evidence>
<dbReference type="EMBL" id="BAABHD010000077">
    <property type="protein sequence ID" value="GAA4464510.1"/>
    <property type="molecule type" value="Genomic_DNA"/>
</dbReference>
<dbReference type="PIRSF" id="PIRSF000105">
    <property type="entry name" value="HCDH"/>
    <property type="match status" value="1"/>
</dbReference>
<keyword evidence="2" id="KW-0560">Oxidoreductase</keyword>
<evidence type="ECO:0000259" key="5">
    <source>
        <dbReference type="Pfam" id="PF02737"/>
    </source>
</evidence>
<feature type="transmembrane region" description="Helical" evidence="3">
    <location>
        <begin position="21"/>
        <end position="43"/>
    </location>
</feature>
<dbReference type="InterPro" id="IPR036291">
    <property type="entry name" value="NAD(P)-bd_dom_sf"/>
</dbReference>
<protein>
    <submittedName>
        <fullName evidence="6">3-hydroxyacyl-CoA dehydrogenase</fullName>
    </submittedName>
</protein>
<keyword evidence="7" id="KW-1185">Reference proteome</keyword>
<dbReference type="InterPro" id="IPR006176">
    <property type="entry name" value="3-OHacyl-CoA_DH_NAD-bd"/>
</dbReference>
<evidence type="ECO:0000259" key="4">
    <source>
        <dbReference type="Pfam" id="PF00725"/>
    </source>
</evidence>
<comment type="similarity">
    <text evidence="1">Belongs to the 3-hydroxyacyl-CoA dehydrogenase family.</text>
</comment>
<dbReference type="PANTHER" id="PTHR48075:SF5">
    <property type="entry name" value="3-HYDROXYBUTYRYL-COA DEHYDROGENASE"/>
    <property type="match status" value="1"/>
</dbReference>
<dbReference type="SUPFAM" id="SSF51735">
    <property type="entry name" value="NAD(P)-binding Rossmann-fold domains"/>
    <property type="match status" value="1"/>
</dbReference>
<dbReference type="InterPro" id="IPR006180">
    <property type="entry name" value="3-OHacyl-CoA_DH_CS"/>
</dbReference>
<feature type="domain" description="3-hydroxyacyl-CoA dehydrogenase NAD binding" evidence="5">
    <location>
        <begin position="18"/>
        <end position="196"/>
    </location>
</feature>
<proteinExistence type="inferred from homology"/>
<dbReference type="Gene3D" id="3.40.50.720">
    <property type="entry name" value="NAD(P)-binding Rossmann-like Domain"/>
    <property type="match status" value="1"/>
</dbReference>
<dbReference type="PANTHER" id="PTHR48075">
    <property type="entry name" value="3-HYDROXYACYL-COA DEHYDROGENASE FAMILY PROTEIN"/>
    <property type="match status" value="1"/>
</dbReference>
<dbReference type="InterPro" id="IPR008927">
    <property type="entry name" value="6-PGluconate_DH-like_C_sf"/>
</dbReference>
<dbReference type="InterPro" id="IPR022694">
    <property type="entry name" value="3-OHacyl-CoA_DH"/>
</dbReference>
<evidence type="ECO:0000256" key="3">
    <source>
        <dbReference type="SAM" id="Phobius"/>
    </source>
</evidence>
<reference evidence="7" key="1">
    <citation type="journal article" date="2019" name="Int. J. Syst. Evol. Microbiol.">
        <title>The Global Catalogue of Microorganisms (GCM) 10K type strain sequencing project: providing services to taxonomists for standard genome sequencing and annotation.</title>
        <authorList>
            <consortium name="The Broad Institute Genomics Platform"/>
            <consortium name="The Broad Institute Genome Sequencing Center for Infectious Disease"/>
            <person name="Wu L."/>
            <person name="Ma J."/>
        </authorList>
    </citation>
    <scope>NUCLEOTIDE SEQUENCE [LARGE SCALE GENOMIC DNA]</scope>
    <source>
        <strain evidence="7">JCM 17927</strain>
    </source>
</reference>
<evidence type="ECO:0000256" key="1">
    <source>
        <dbReference type="ARBA" id="ARBA00009463"/>
    </source>
</evidence>
<dbReference type="Pfam" id="PF02737">
    <property type="entry name" value="3HCDH_N"/>
    <property type="match status" value="1"/>
</dbReference>
<dbReference type="Proteomes" id="UP001501175">
    <property type="component" value="Unassembled WGS sequence"/>
</dbReference>
<dbReference type="PROSITE" id="PS00067">
    <property type="entry name" value="3HCDH"/>
    <property type="match status" value="1"/>
</dbReference>
<dbReference type="RefSeq" id="WP_345247113.1">
    <property type="nucleotide sequence ID" value="NZ_BAABHD010000077.1"/>
</dbReference>
<keyword evidence="3" id="KW-1133">Transmembrane helix</keyword>
<keyword evidence="3" id="KW-0812">Transmembrane</keyword>
<gene>
    <name evidence="6" type="ORF">GCM10023189_43870</name>
</gene>
<organism evidence="6 7">
    <name type="scientific">Nibrella saemangeumensis</name>
    <dbReference type="NCBI Taxonomy" id="1084526"/>
    <lineage>
        <taxon>Bacteria</taxon>
        <taxon>Pseudomonadati</taxon>
        <taxon>Bacteroidota</taxon>
        <taxon>Cytophagia</taxon>
        <taxon>Cytophagales</taxon>
        <taxon>Spirosomataceae</taxon>
        <taxon>Nibrella</taxon>
    </lineage>
</organism>
<dbReference type="InterPro" id="IPR006108">
    <property type="entry name" value="3HC_DH_C"/>
</dbReference>
<dbReference type="SUPFAM" id="SSF48179">
    <property type="entry name" value="6-phosphogluconate dehydrogenase C-terminal domain-like"/>
    <property type="match status" value="1"/>
</dbReference>
<dbReference type="Pfam" id="PF00725">
    <property type="entry name" value="3HCDH"/>
    <property type="match status" value="1"/>
</dbReference>
<dbReference type="InterPro" id="IPR013328">
    <property type="entry name" value="6PGD_dom2"/>
</dbReference>